<feature type="domain" description="Histidine kinase/HSP90-like ATPase" evidence="2">
    <location>
        <begin position="26"/>
        <end position="149"/>
    </location>
</feature>
<keyword evidence="3" id="KW-0547">Nucleotide-binding</keyword>
<protein>
    <submittedName>
        <fullName evidence="3">ATP-binding protein</fullName>
    </submittedName>
</protein>
<dbReference type="SUPFAM" id="SSF55874">
    <property type="entry name" value="ATPase domain of HSP90 chaperone/DNA topoisomerase II/histidine kinase"/>
    <property type="match status" value="1"/>
</dbReference>
<dbReference type="InterPro" id="IPR036890">
    <property type="entry name" value="HATPase_C_sf"/>
</dbReference>
<dbReference type="KEGG" id="adin:H7849_01760"/>
<keyword evidence="1" id="KW-0808">Transferase</keyword>
<evidence type="ECO:0000313" key="4">
    <source>
        <dbReference type="Proteomes" id="UP000515312"/>
    </source>
</evidence>
<dbReference type="InterPro" id="IPR050267">
    <property type="entry name" value="Anti-sigma-factor_SerPK"/>
</dbReference>
<dbReference type="Gene3D" id="3.30.565.10">
    <property type="entry name" value="Histidine kinase-like ATPase, C-terminal domain"/>
    <property type="match status" value="1"/>
</dbReference>
<keyword evidence="3" id="KW-0067">ATP-binding</keyword>
<dbReference type="InterPro" id="IPR003594">
    <property type="entry name" value="HATPase_dom"/>
</dbReference>
<dbReference type="PANTHER" id="PTHR35526:SF3">
    <property type="entry name" value="ANTI-SIGMA-F FACTOR RSBW"/>
    <property type="match status" value="1"/>
</dbReference>
<accession>A0A7G8BJN8</accession>
<dbReference type="PANTHER" id="PTHR35526">
    <property type="entry name" value="ANTI-SIGMA-F FACTOR RSBW-RELATED"/>
    <property type="match status" value="1"/>
</dbReference>
<reference evidence="3 4" key="1">
    <citation type="submission" date="2020-08" db="EMBL/GenBank/DDBJ databases">
        <title>Edaphobacter telluris sp. nov. and Acidobacterium dinghuensis sp. nov., two acidobacteria isolated from forest soil.</title>
        <authorList>
            <person name="Fu J."/>
            <person name="Qiu L."/>
        </authorList>
    </citation>
    <scope>NUCLEOTIDE SEQUENCE [LARGE SCALE GENOMIC DNA]</scope>
    <source>
        <strain evidence="3">4Y35</strain>
    </source>
</reference>
<evidence type="ECO:0000313" key="3">
    <source>
        <dbReference type="EMBL" id="QNI32758.1"/>
    </source>
</evidence>
<evidence type="ECO:0000256" key="1">
    <source>
        <dbReference type="ARBA" id="ARBA00022527"/>
    </source>
</evidence>
<dbReference type="Pfam" id="PF13581">
    <property type="entry name" value="HATPase_c_2"/>
    <property type="match status" value="1"/>
</dbReference>
<dbReference type="EMBL" id="CP060394">
    <property type="protein sequence ID" value="QNI32758.1"/>
    <property type="molecule type" value="Genomic_DNA"/>
</dbReference>
<keyword evidence="1" id="KW-0418">Kinase</keyword>
<name>A0A7G8BJN8_9BACT</name>
<dbReference type="GO" id="GO:0005524">
    <property type="term" value="F:ATP binding"/>
    <property type="evidence" value="ECO:0007669"/>
    <property type="project" value="UniProtKB-KW"/>
</dbReference>
<dbReference type="CDD" id="cd16936">
    <property type="entry name" value="HATPase_RsbW-like"/>
    <property type="match status" value="1"/>
</dbReference>
<sequence length="162" mass="18042">MAQIHTVSLLRSTSNGIFLVELRQYFPSQIETISPFIDRLMDFIAKFRRKDGSETDIEIALSEAVENAVVHGNGEDHRKHVYVTCRCSSDGEVSIAVQDEGRGFDTGTLHDPTASENRLRTFGRGIYLMKALMDEVCFEKGGALVYMRKKPNAVSAAERKAG</sequence>
<dbReference type="AlphaFoldDB" id="A0A7G8BJN8"/>
<dbReference type="Proteomes" id="UP000515312">
    <property type="component" value="Chromosome"/>
</dbReference>
<dbReference type="GO" id="GO:0004674">
    <property type="term" value="F:protein serine/threonine kinase activity"/>
    <property type="evidence" value="ECO:0007669"/>
    <property type="project" value="UniProtKB-KW"/>
</dbReference>
<proteinExistence type="predicted"/>
<evidence type="ECO:0000259" key="2">
    <source>
        <dbReference type="Pfam" id="PF13581"/>
    </source>
</evidence>
<keyword evidence="1" id="KW-0723">Serine/threonine-protein kinase</keyword>
<keyword evidence="4" id="KW-1185">Reference proteome</keyword>
<gene>
    <name evidence="3" type="ORF">H7849_01760</name>
</gene>
<organism evidence="3 4">
    <name type="scientific">Alloacidobacterium dinghuense</name>
    <dbReference type="NCBI Taxonomy" id="2763107"/>
    <lineage>
        <taxon>Bacteria</taxon>
        <taxon>Pseudomonadati</taxon>
        <taxon>Acidobacteriota</taxon>
        <taxon>Terriglobia</taxon>
        <taxon>Terriglobales</taxon>
        <taxon>Acidobacteriaceae</taxon>
        <taxon>Alloacidobacterium</taxon>
    </lineage>
</organism>